<evidence type="ECO:0000256" key="9">
    <source>
        <dbReference type="SAM" id="MobiDB-lite"/>
    </source>
</evidence>
<dbReference type="GO" id="GO:0030322">
    <property type="term" value="P:stabilization of membrane potential"/>
    <property type="evidence" value="ECO:0007669"/>
    <property type="project" value="TreeGrafter"/>
</dbReference>
<protein>
    <submittedName>
        <fullName evidence="12">Channel subfamily K member 2</fullName>
    </submittedName>
</protein>
<organism evidence="12 13">
    <name type="scientific">Seminavis robusta</name>
    <dbReference type="NCBI Taxonomy" id="568900"/>
    <lineage>
        <taxon>Eukaryota</taxon>
        <taxon>Sar</taxon>
        <taxon>Stramenopiles</taxon>
        <taxon>Ochrophyta</taxon>
        <taxon>Bacillariophyta</taxon>
        <taxon>Bacillariophyceae</taxon>
        <taxon>Bacillariophycidae</taxon>
        <taxon>Naviculales</taxon>
        <taxon>Naviculaceae</taxon>
        <taxon>Seminavis</taxon>
    </lineage>
</organism>
<dbReference type="OrthoDB" id="48488at2759"/>
<dbReference type="InterPro" id="IPR013099">
    <property type="entry name" value="K_chnl_dom"/>
</dbReference>
<dbReference type="Gene3D" id="1.10.287.70">
    <property type="match status" value="1"/>
</dbReference>
<keyword evidence="4 10" id="KW-1133">Transmembrane helix</keyword>
<accession>A0A9N8HQV5</accession>
<evidence type="ECO:0000313" key="12">
    <source>
        <dbReference type="EMBL" id="CAB9524063.1"/>
    </source>
</evidence>
<feature type="domain" description="Potassium channel" evidence="11">
    <location>
        <begin position="514"/>
        <end position="597"/>
    </location>
</feature>
<feature type="domain" description="Potassium channel" evidence="11">
    <location>
        <begin position="432"/>
        <end position="483"/>
    </location>
</feature>
<dbReference type="PANTHER" id="PTHR11003">
    <property type="entry name" value="POTASSIUM CHANNEL, SUBFAMILY K"/>
    <property type="match status" value="1"/>
</dbReference>
<feature type="transmembrane region" description="Helical" evidence="10">
    <location>
        <begin position="504"/>
        <end position="526"/>
    </location>
</feature>
<dbReference type="GO" id="GO:0015271">
    <property type="term" value="F:outward rectifier potassium channel activity"/>
    <property type="evidence" value="ECO:0007669"/>
    <property type="project" value="TreeGrafter"/>
</dbReference>
<name>A0A9N8HQV5_9STRA</name>
<feature type="compositionally biased region" description="Basic and acidic residues" evidence="9">
    <location>
        <begin position="28"/>
        <end position="38"/>
    </location>
</feature>
<evidence type="ECO:0000256" key="10">
    <source>
        <dbReference type="SAM" id="Phobius"/>
    </source>
</evidence>
<evidence type="ECO:0000256" key="3">
    <source>
        <dbReference type="ARBA" id="ARBA00022692"/>
    </source>
</evidence>
<evidence type="ECO:0000313" key="13">
    <source>
        <dbReference type="Proteomes" id="UP001153069"/>
    </source>
</evidence>
<feature type="transmembrane region" description="Helical" evidence="10">
    <location>
        <begin position="103"/>
        <end position="130"/>
    </location>
</feature>
<dbReference type="Pfam" id="PF07885">
    <property type="entry name" value="Ion_trans_2"/>
    <property type="match status" value="2"/>
</dbReference>
<keyword evidence="6 10" id="KW-0472">Membrane</keyword>
<feature type="region of interest" description="Disordered" evidence="9">
    <location>
        <begin position="28"/>
        <end position="55"/>
    </location>
</feature>
<evidence type="ECO:0000256" key="6">
    <source>
        <dbReference type="ARBA" id="ARBA00023136"/>
    </source>
</evidence>
<dbReference type="EMBL" id="CAICTM010001487">
    <property type="protein sequence ID" value="CAB9524063.1"/>
    <property type="molecule type" value="Genomic_DNA"/>
</dbReference>
<keyword evidence="2 8" id="KW-0813">Transport</keyword>
<evidence type="ECO:0000256" key="1">
    <source>
        <dbReference type="ARBA" id="ARBA00004141"/>
    </source>
</evidence>
<dbReference type="GO" id="GO:0005886">
    <property type="term" value="C:plasma membrane"/>
    <property type="evidence" value="ECO:0007669"/>
    <property type="project" value="TreeGrafter"/>
</dbReference>
<keyword evidence="7 8" id="KW-0407">Ion channel</keyword>
<comment type="caution">
    <text evidence="12">The sequence shown here is derived from an EMBL/GenBank/DDBJ whole genome shotgun (WGS) entry which is preliminary data.</text>
</comment>
<dbReference type="Proteomes" id="UP001153069">
    <property type="component" value="Unassembled WGS sequence"/>
</dbReference>
<feature type="compositionally biased region" description="Polar residues" evidence="9">
    <location>
        <begin position="639"/>
        <end position="652"/>
    </location>
</feature>
<evidence type="ECO:0000256" key="5">
    <source>
        <dbReference type="ARBA" id="ARBA00023065"/>
    </source>
</evidence>
<comment type="subcellular location">
    <subcellularLocation>
        <location evidence="1">Membrane</location>
        <topology evidence="1">Multi-pass membrane protein</topology>
    </subcellularLocation>
</comment>
<keyword evidence="13" id="KW-1185">Reference proteome</keyword>
<keyword evidence="3 8" id="KW-0812">Transmembrane</keyword>
<feature type="transmembrane region" description="Helical" evidence="10">
    <location>
        <begin position="538"/>
        <end position="561"/>
    </location>
</feature>
<dbReference type="PRINTS" id="PR01333">
    <property type="entry name" value="2POREKCHANEL"/>
</dbReference>
<feature type="compositionally biased region" description="Basic and acidic residues" evidence="9">
    <location>
        <begin position="621"/>
        <end position="631"/>
    </location>
</feature>
<dbReference type="PANTHER" id="PTHR11003:SF291">
    <property type="entry name" value="IP11374P"/>
    <property type="match status" value="1"/>
</dbReference>
<proteinExistence type="inferred from homology"/>
<sequence>MQAMEMTPTASDSVDACENQIVYIPHLDHRDGKDDTVGKDNPIGDSDPNDPELAPLPLVDGGVKAMAKATSFGSEDDRRSKERCLRRSCRKCYREFAAFKPRLFAVSFGFILPLLSLVVLAALCGYPLALMESPLELQQNDLLLAAQMRMIVQGALYTNLTQRLPLICLRLHFANWTAEDFMENVTTVLAAPEAIVENITDAIEHLVEKKKNQTQRTRNTTAANATNSSPTTLAGTIISDVVVNETIEEVEDFLEDAQDTVGDMWNVLSFNQLPEIPDDYVAYINATELSLYLTDCGAQLSPVIDAMFFSLASTARSALTDDITFAWSRCPTNATALDLPTSIPPSLLLDYLLDYNPDAVNLTTHPHNYDAQNAYYRHTWEKDRIARYQYYHNSDLFRPGSPEKNGTLWKRIWAFEKSLREATGGAECHPNIPAAGWFWFTVMTTIGYGNTSPVSWGGKAMVFTLGFISIILFGFVSTRAAYVITSLMDDLLIRINLRSMVQPWAEVILWGNIAFVWMIAIAAYYVQWQRERLGKDGITDMATGYWFAFISTTTVGFGDYYLAPEVMEVSDLFTYPVMFLLGFSLLAAFLSKLSQLVVTPFGEGPDLVEHFQAVDELKRSLREDPRDDGNLRRRRRKGSNSGHETNDKNQSIELHANDDSDH</sequence>
<gene>
    <name evidence="12" type="ORF">SEMRO_1489_G276970.1</name>
</gene>
<dbReference type="InterPro" id="IPR003280">
    <property type="entry name" value="2pore_dom_K_chnl"/>
</dbReference>
<keyword evidence="5 8" id="KW-0406">Ion transport</keyword>
<evidence type="ECO:0000259" key="11">
    <source>
        <dbReference type="Pfam" id="PF07885"/>
    </source>
</evidence>
<feature type="transmembrane region" description="Helical" evidence="10">
    <location>
        <begin position="462"/>
        <end position="484"/>
    </location>
</feature>
<feature type="region of interest" description="Disordered" evidence="9">
    <location>
        <begin position="621"/>
        <end position="662"/>
    </location>
</feature>
<dbReference type="GO" id="GO:0022841">
    <property type="term" value="F:potassium ion leak channel activity"/>
    <property type="evidence" value="ECO:0007669"/>
    <property type="project" value="TreeGrafter"/>
</dbReference>
<evidence type="ECO:0000256" key="7">
    <source>
        <dbReference type="ARBA" id="ARBA00023303"/>
    </source>
</evidence>
<evidence type="ECO:0000256" key="8">
    <source>
        <dbReference type="RuleBase" id="RU003857"/>
    </source>
</evidence>
<reference evidence="12" key="1">
    <citation type="submission" date="2020-06" db="EMBL/GenBank/DDBJ databases">
        <authorList>
            <consortium name="Plant Systems Biology data submission"/>
        </authorList>
    </citation>
    <scope>NUCLEOTIDE SEQUENCE</scope>
    <source>
        <strain evidence="12">D6</strain>
    </source>
</reference>
<comment type="similarity">
    <text evidence="8">Belongs to the two pore domain potassium channel (TC 1.A.1.8) family.</text>
</comment>
<dbReference type="SUPFAM" id="SSF81324">
    <property type="entry name" value="Voltage-gated potassium channels"/>
    <property type="match status" value="2"/>
</dbReference>
<dbReference type="AlphaFoldDB" id="A0A9N8HQV5"/>
<evidence type="ECO:0000256" key="4">
    <source>
        <dbReference type="ARBA" id="ARBA00022989"/>
    </source>
</evidence>
<feature type="transmembrane region" description="Helical" evidence="10">
    <location>
        <begin position="573"/>
        <end position="590"/>
    </location>
</feature>
<evidence type="ECO:0000256" key="2">
    <source>
        <dbReference type="ARBA" id="ARBA00022448"/>
    </source>
</evidence>